<evidence type="ECO:0000313" key="9">
    <source>
        <dbReference type="Proteomes" id="UP000301475"/>
    </source>
</evidence>
<dbReference type="PANTHER" id="PTHR33603:SF1">
    <property type="entry name" value="RIBOSOMAL RNA LARGE SUBUNIT METHYLTRANSFERASE H"/>
    <property type="match status" value="1"/>
</dbReference>
<dbReference type="EC" id="2.1.1.177" evidence="7"/>
<comment type="subcellular location">
    <subcellularLocation>
        <location evidence="7">Cytoplasm</location>
    </subcellularLocation>
</comment>
<dbReference type="Proteomes" id="UP000301475">
    <property type="component" value="Chromosome"/>
</dbReference>
<dbReference type="HAMAP" id="MF_00658">
    <property type="entry name" value="23SrRNA_methyltr_H"/>
    <property type="match status" value="1"/>
</dbReference>
<dbReference type="InterPro" id="IPR003742">
    <property type="entry name" value="RlmH-like"/>
</dbReference>
<dbReference type="NCBIfam" id="NF000985">
    <property type="entry name" value="PRK00103.1-3"/>
    <property type="match status" value="1"/>
</dbReference>
<organism evidence="8 9">
    <name type="scientific">Ruminococcus bovis</name>
    <dbReference type="NCBI Taxonomy" id="2564099"/>
    <lineage>
        <taxon>Bacteria</taxon>
        <taxon>Bacillati</taxon>
        <taxon>Bacillota</taxon>
        <taxon>Clostridia</taxon>
        <taxon>Eubacteriales</taxon>
        <taxon>Oscillospiraceae</taxon>
        <taxon>Ruminococcus</taxon>
    </lineage>
</organism>
<evidence type="ECO:0000256" key="3">
    <source>
        <dbReference type="ARBA" id="ARBA00022603"/>
    </source>
</evidence>
<keyword evidence="9" id="KW-1185">Reference proteome</keyword>
<dbReference type="PIRSF" id="PIRSF004505">
    <property type="entry name" value="MT_bac"/>
    <property type="match status" value="1"/>
</dbReference>
<comment type="catalytic activity">
    <reaction evidence="7">
        <text>pseudouridine(1915) in 23S rRNA + S-adenosyl-L-methionine = N(3)-methylpseudouridine(1915) in 23S rRNA + S-adenosyl-L-homocysteine + H(+)</text>
        <dbReference type="Rhea" id="RHEA:42752"/>
        <dbReference type="Rhea" id="RHEA-COMP:10221"/>
        <dbReference type="Rhea" id="RHEA-COMP:10222"/>
        <dbReference type="ChEBI" id="CHEBI:15378"/>
        <dbReference type="ChEBI" id="CHEBI:57856"/>
        <dbReference type="ChEBI" id="CHEBI:59789"/>
        <dbReference type="ChEBI" id="CHEBI:65314"/>
        <dbReference type="ChEBI" id="CHEBI:74486"/>
        <dbReference type="EC" id="2.1.1.177"/>
    </reaction>
</comment>
<gene>
    <name evidence="7 8" type="primary">rlmH</name>
    <name evidence="8" type="ORF">E5Z56_03405</name>
</gene>
<evidence type="ECO:0000256" key="4">
    <source>
        <dbReference type="ARBA" id="ARBA00022679"/>
    </source>
</evidence>
<accession>A0A4P8XUC3</accession>
<dbReference type="Pfam" id="PF02590">
    <property type="entry name" value="SPOUT_MTase"/>
    <property type="match status" value="1"/>
</dbReference>
<keyword evidence="3 7" id="KW-0489">Methyltransferase</keyword>
<dbReference type="InterPro" id="IPR029028">
    <property type="entry name" value="Alpha/beta_knot_MTases"/>
</dbReference>
<dbReference type="SUPFAM" id="SSF75217">
    <property type="entry name" value="alpha/beta knot"/>
    <property type="match status" value="1"/>
</dbReference>
<comment type="similarity">
    <text evidence="6 7">Belongs to the RNA methyltransferase RlmH family.</text>
</comment>
<keyword evidence="5 7" id="KW-0949">S-adenosyl-L-methionine</keyword>
<dbReference type="CDD" id="cd18081">
    <property type="entry name" value="RlmH-like"/>
    <property type="match status" value="1"/>
</dbReference>
<reference evidence="8 9" key="1">
    <citation type="submission" date="2019-04" db="EMBL/GenBank/DDBJ databases">
        <authorList>
            <person name="Embree M."/>
            <person name="Gaffney J.R."/>
        </authorList>
    </citation>
    <scope>NUCLEOTIDE SEQUENCE [LARGE SCALE GENOMIC DNA]</scope>
    <source>
        <strain evidence="8 9">JE7A12</strain>
    </source>
</reference>
<dbReference type="AlphaFoldDB" id="A0A4P8XUC3"/>
<evidence type="ECO:0000256" key="7">
    <source>
        <dbReference type="HAMAP-Rule" id="MF_00658"/>
    </source>
</evidence>
<evidence type="ECO:0000256" key="6">
    <source>
        <dbReference type="ARBA" id="ARBA00038303"/>
    </source>
</evidence>
<keyword evidence="2 7" id="KW-0698">rRNA processing</keyword>
<evidence type="ECO:0000256" key="5">
    <source>
        <dbReference type="ARBA" id="ARBA00022691"/>
    </source>
</evidence>
<evidence type="ECO:0000313" key="8">
    <source>
        <dbReference type="EMBL" id="QCT06457.1"/>
    </source>
</evidence>
<keyword evidence="4 7" id="KW-0808">Transferase</keyword>
<evidence type="ECO:0000256" key="2">
    <source>
        <dbReference type="ARBA" id="ARBA00022552"/>
    </source>
</evidence>
<sequence>MLTVNIICIGKLKEKYWVDAIKEYSKRLGAFCKFSIIELSECKTNQDPNEKQIAHILEEEGKSILSKIKPTDYTVAMCIEGKIISSEDLSKLIDDVQIDGKSTMNFVIGGSWGLSDEVKKIANYKMSMGKMTFPHQMARVMLTEQIYRGFQISSNGKYHK</sequence>
<dbReference type="KEGG" id="ruj:E5Z56_03405"/>
<comment type="subunit">
    <text evidence="7">Homodimer.</text>
</comment>
<dbReference type="NCBIfam" id="TIGR00246">
    <property type="entry name" value="tRNA_RlmH_YbeA"/>
    <property type="match status" value="1"/>
</dbReference>
<keyword evidence="1 7" id="KW-0963">Cytoplasm</keyword>
<dbReference type="GO" id="GO:0005737">
    <property type="term" value="C:cytoplasm"/>
    <property type="evidence" value="ECO:0007669"/>
    <property type="project" value="UniProtKB-SubCell"/>
</dbReference>
<comment type="function">
    <text evidence="7">Specifically methylates the pseudouridine at position 1915 (m3Psi1915) in 23S rRNA.</text>
</comment>
<evidence type="ECO:0000256" key="1">
    <source>
        <dbReference type="ARBA" id="ARBA00022490"/>
    </source>
</evidence>
<dbReference type="EMBL" id="CP039381">
    <property type="protein sequence ID" value="QCT06457.1"/>
    <property type="molecule type" value="Genomic_DNA"/>
</dbReference>
<dbReference type="PANTHER" id="PTHR33603">
    <property type="entry name" value="METHYLTRANSFERASE"/>
    <property type="match status" value="1"/>
</dbReference>
<proteinExistence type="inferred from homology"/>
<dbReference type="RefSeq" id="WP_138156530.1">
    <property type="nucleotide sequence ID" value="NZ_CP039381.1"/>
</dbReference>
<protein>
    <recommendedName>
        <fullName evidence="7">Ribosomal RNA large subunit methyltransferase H</fullName>
        <ecNumber evidence="7">2.1.1.177</ecNumber>
    </recommendedName>
    <alternativeName>
        <fullName evidence="7">23S rRNA (pseudouridine1915-N3)-methyltransferase</fullName>
    </alternativeName>
    <alternativeName>
        <fullName evidence="7">23S rRNA m3Psi1915 methyltransferase</fullName>
    </alternativeName>
    <alternativeName>
        <fullName evidence="7">rRNA (pseudouridine-N3-)-methyltransferase RlmH</fullName>
    </alternativeName>
</protein>
<feature type="binding site" evidence="7">
    <location>
        <begin position="128"/>
        <end position="133"/>
    </location>
    <ligand>
        <name>S-adenosyl-L-methionine</name>
        <dbReference type="ChEBI" id="CHEBI:59789"/>
    </ligand>
</feature>
<comment type="caution">
    <text evidence="7">Lacks conserved residue(s) required for the propagation of feature annotation.</text>
</comment>
<feature type="binding site" evidence="7">
    <location>
        <position position="109"/>
    </location>
    <ligand>
        <name>S-adenosyl-L-methionine</name>
        <dbReference type="ChEBI" id="CHEBI:59789"/>
    </ligand>
</feature>
<dbReference type="OrthoDB" id="9806643at2"/>
<dbReference type="GO" id="GO:0070038">
    <property type="term" value="F:rRNA (pseudouridine-N3-)-methyltransferase activity"/>
    <property type="evidence" value="ECO:0007669"/>
    <property type="project" value="UniProtKB-UniRule"/>
</dbReference>
<dbReference type="Gene3D" id="3.40.1280.10">
    <property type="match status" value="1"/>
</dbReference>
<name>A0A4P8XUC3_9FIRM</name>
<dbReference type="InterPro" id="IPR029026">
    <property type="entry name" value="tRNA_m1G_MTases_N"/>
</dbReference>